<dbReference type="EMBL" id="RCML01000221">
    <property type="protein sequence ID" value="KAG2984993.1"/>
    <property type="molecule type" value="Genomic_DNA"/>
</dbReference>
<dbReference type="AlphaFoldDB" id="A0A329S3L4"/>
<reference evidence="6 7" key="1">
    <citation type="submission" date="2018-01" db="EMBL/GenBank/DDBJ databases">
        <title>Draft genome of the strawberry crown rot pathogen Phytophthora cactorum.</title>
        <authorList>
            <person name="Armitage A.D."/>
            <person name="Lysoe E."/>
            <person name="Nellist C.F."/>
            <person name="Harrison R.J."/>
            <person name="Brurberg M.B."/>
        </authorList>
    </citation>
    <scope>NUCLEOTIDE SEQUENCE [LARGE SCALE GENOMIC DNA]</scope>
    <source>
        <strain evidence="6 7">10300</strain>
    </source>
</reference>
<dbReference type="Proteomes" id="UP000760860">
    <property type="component" value="Unassembled WGS sequence"/>
</dbReference>
<dbReference type="Proteomes" id="UP000736787">
    <property type="component" value="Unassembled WGS sequence"/>
</dbReference>
<comment type="caution">
    <text evidence="6">The sequence shown here is derived from an EMBL/GenBank/DDBJ whole genome shotgun (WGS) entry which is preliminary data.</text>
</comment>
<name>A0A329S3L4_9STRA</name>
<dbReference type="EMBL" id="RCMG01000074">
    <property type="protein sequence ID" value="KAG2864693.1"/>
    <property type="molecule type" value="Genomic_DNA"/>
</dbReference>
<dbReference type="EMBL" id="RCMV01000147">
    <property type="protein sequence ID" value="KAG3223385.1"/>
    <property type="molecule type" value="Genomic_DNA"/>
</dbReference>
<proteinExistence type="predicted"/>
<sequence>MSSLTKKDDKKRYLAYSTTVSAMSKEKKIEEEVVMKKMPKCIDGGPQDFLKWIYAFEQLAKLKN</sequence>
<dbReference type="VEuPathDB" id="FungiDB:PC110_g12179"/>
<organism evidence="6 7">
    <name type="scientific">Phytophthora cactorum</name>
    <dbReference type="NCBI Taxonomy" id="29920"/>
    <lineage>
        <taxon>Eukaryota</taxon>
        <taxon>Sar</taxon>
        <taxon>Stramenopiles</taxon>
        <taxon>Oomycota</taxon>
        <taxon>Peronosporomycetes</taxon>
        <taxon>Peronosporales</taxon>
        <taxon>Peronosporaceae</taxon>
        <taxon>Phytophthora</taxon>
    </lineage>
</organism>
<dbReference type="EMBL" id="RCMK01000243">
    <property type="protein sequence ID" value="KAG2941561.1"/>
    <property type="molecule type" value="Genomic_DNA"/>
</dbReference>
<evidence type="ECO:0000313" key="5">
    <source>
        <dbReference type="EMBL" id="KAG3223385.1"/>
    </source>
</evidence>
<dbReference type="EMBL" id="MJFZ01000320">
    <property type="protein sequence ID" value="RAW31497.1"/>
    <property type="molecule type" value="Genomic_DNA"/>
</dbReference>
<evidence type="ECO:0000313" key="1">
    <source>
        <dbReference type="EMBL" id="KAG2864693.1"/>
    </source>
</evidence>
<dbReference type="Proteomes" id="UP000251314">
    <property type="component" value="Unassembled WGS sequence"/>
</dbReference>
<protein>
    <submittedName>
        <fullName evidence="6">Uncharacterized protein</fullName>
    </submittedName>
</protein>
<dbReference type="Proteomes" id="UP000774804">
    <property type="component" value="Unassembled WGS sequence"/>
</dbReference>
<dbReference type="EMBL" id="RCMI01000166">
    <property type="protein sequence ID" value="KAG2928816.1"/>
    <property type="molecule type" value="Genomic_DNA"/>
</dbReference>
<evidence type="ECO:0000313" key="3">
    <source>
        <dbReference type="EMBL" id="KAG2941561.1"/>
    </source>
</evidence>
<keyword evidence="7" id="KW-1185">Reference proteome</keyword>
<evidence type="ECO:0000313" key="2">
    <source>
        <dbReference type="EMBL" id="KAG2928816.1"/>
    </source>
</evidence>
<evidence type="ECO:0000313" key="4">
    <source>
        <dbReference type="EMBL" id="KAG2984993.1"/>
    </source>
</evidence>
<gene>
    <name evidence="6" type="ORF">PC110_g12179</name>
    <name evidence="1" type="ORF">PC113_g4327</name>
    <name evidence="2" type="ORF">PC115_g7122</name>
    <name evidence="3" type="ORF">PC117_g10188</name>
    <name evidence="4" type="ORF">PC118_g8580</name>
    <name evidence="5" type="ORF">PC129_g5938</name>
</gene>
<reference evidence="1" key="2">
    <citation type="submission" date="2018-10" db="EMBL/GenBank/DDBJ databases">
        <title>Effector identification in a new, highly contiguous assembly of the strawberry crown rot pathogen Phytophthora cactorum.</title>
        <authorList>
            <person name="Armitage A.D."/>
            <person name="Nellist C.F."/>
            <person name="Bates H."/>
            <person name="Vickerstaff R.J."/>
            <person name="Harrison R.J."/>
        </authorList>
    </citation>
    <scope>NUCLEOTIDE SEQUENCE</scope>
    <source>
        <strain evidence="1">15-7</strain>
        <strain evidence="2">4032</strain>
        <strain evidence="3">4040</strain>
        <strain evidence="4">P415</strain>
        <strain evidence="5">P421</strain>
    </source>
</reference>
<accession>A0A329S3L4</accession>
<dbReference type="Proteomes" id="UP000697107">
    <property type="component" value="Unassembled WGS sequence"/>
</dbReference>
<evidence type="ECO:0000313" key="7">
    <source>
        <dbReference type="Proteomes" id="UP000251314"/>
    </source>
</evidence>
<dbReference type="Proteomes" id="UP000735874">
    <property type="component" value="Unassembled WGS sequence"/>
</dbReference>
<evidence type="ECO:0000313" key="6">
    <source>
        <dbReference type="EMBL" id="RAW31497.1"/>
    </source>
</evidence>